<comment type="caution">
    <text evidence="1">The sequence shown here is derived from an EMBL/GenBank/DDBJ whole genome shotgun (WGS) entry which is preliminary data.</text>
</comment>
<keyword evidence="1" id="KW-0255">Endonuclease</keyword>
<dbReference type="GO" id="GO:0004519">
    <property type="term" value="F:endonuclease activity"/>
    <property type="evidence" value="ECO:0007669"/>
    <property type="project" value="UniProtKB-KW"/>
</dbReference>
<evidence type="ECO:0000313" key="1">
    <source>
        <dbReference type="EMBL" id="RAI37579.1"/>
    </source>
</evidence>
<proteinExistence type="predicted"/>
<gene>
    <name evidence="1" type="ORF">CH341_29400</name>
</gene>
<dbReference type="CDD" id="cd10441">
    <property type="entry name" value="GIY-YIG_COG1833"/>
    <property type="match status" value="1"/>
</dbReference>
<dbReference type="Pfam" id="PF01986">
    <property type="entry name" value="DUF123"/>
    <property type="match status" value="1"/>
</dbReference>
<dbReference type="EMBL" id="NPEX01000433">
    <property type="protein sequence ID" value="RAI37579.1"/>
    <property type="molecule type" value="Genomic_DNA"/>
</dbReference>
<dbReference type="Proteomes" id="UP000249130">
    <property type="component" value="Unassembled WGS sequence"/>
</dbReference>
<sequence>MDTVPTTASSASGPSKTRLSAAALPALAGAYVLAIELPGPVPLRLAGRMAGSLPAGRFLYCGSARGPGGLRARIARHLRRRKTLRWHVDRLTTRGRVVAVWAVPGGDECDLVAALAGLPVPVRGFGASDCTRCASHLLAWPDGVALPLGPPTLSAG</sequence>
<keyword evidence="2" id="KW-1185">Reference proteome</keyword>
<accession>A0A327KFL1</accession>
<name>A0A327KFL1_9BRAD</name>
<evidence type="ECO:0000313" key="2">
    <source>
        <dbReference type="Proteomes" id="UP000249130"/>
    </source>
</evidence>
<dbReference type="OrthoDB" id="9811593at2"/>
<dbReference type="AlphaFoldDB" id="A0A327KFL1"/>
<protein>
    <submittedName>
        <fullName evidence="1">Endonuclease III</fullName>
    </submittedName>
</protein>
<reference evidence="1 2" key="1">
    <citation type="submission" date="2017-07" db="EMBL/GenBank/DDBJ databases">
        <title>Draft Genome Sequences of Select Purple Nonsulfur Bacteria.</title>
        <authorList>
            <person name="Lasarre B."/>
            <person name="Mckinlay J.B."/>
        </authorList>
    </citation>
    <scope>NUCLEOTIDE SEQUENCE [LARGE SCALE GENOMIC DNA]</scope>
    <source>
        <strain evidence="1 2">DSM 5909</strain>
    </source>
</reference>
<organism evidence="1 2">
    <name type="scientific">Rhodoplanes roseus</name>
    <dbReference type="NCBI Taxonomy" id="29409"/>
    <lineage>
        <taxon>Bacteria</taxon>
        <taxon>Pseudomonadati</taxon>
        <taxon>Pseudomonadota</taxon>
        <taxon>Alphaproteobacteria</taxon>
        <taxon>Hyphomicrobiales</taxon>
        <taxon>Nitrobacteraceae</taxon>
        <taxon>Rhodoplanes</taxon>
    </lineage>
</organism>
<keyword evidence="1" id="KW-0540">Nuclease</keyword>
<keyword evidence="1" id="KW-0378">Hydrolase</keyword>
<dbReference type="InterPro" id="IPR002837">
    <property type="entry name" value="DUF123"/>
</dbReference>
<dbReference type="PANTHER" id="PTHR37460">
    <property type="entry name" value="ENDONUCLEASE III"/>
    <property type="match status" value="1"/>
</dbReference>
<dbReference type="PANTHER" id="PTHR37460:SF1">
    <property type="entry name" value="ENDONUCLEASE III"/>
    <property type="match status" value="1"/>
</dbReference>